<protein>
    <submittedName>
        <fullName evidence="6">ABC transporter substrate-binding protein</fullName>
    </submittedName>
</protein>
<dbReference type="AlphaFoldDB" id="A0A7G6E1W0"/>
<dbReference type="Proteomes" id="UP000515847">
    <property type="component" value="Chromosome"/>
</dbReference>
<gene>
    <name evidence="6" type="ORF">BR63_06870</name>
</gene>
<evidence type="ECO:0000256" key="2">
    <source>
        <dbReference type="ARBA" id="ARBA00022448"/>
    </source>
</evidence>
<dbReference type="PANTHER" id="PTHR30483:SF6">
    <property type="entry name" value="PERIPLASMIC BINDING PROTEIN OF ABC TRANSPORTER FOR NATURAL AMINO ACIDS"/>
    <property type="match status" value="1"/>
</dbReference>
<dbReference type="PROSITE" id="PS51257">
    <property type="entry name" value="PROKAR_LIPOPROTEIN"/>
    <property type="match status" value="1"/>
</dbReference>
<name>A0A7G6E1W0_THEFR</name>
<proteinExistence type="inferred from homology"/>
<dbReference type="GO" id="GO:0006865">
    <property type="term" value="P:amino acid transport"/>
    <property type="evidence" value="ECO:0007669"/>
    <property type="project" value="UniProtKB-KW"/>
</dbReference>
<dbReference type="RefSeq" id="WP_034425799.1">
    <property type="nucleotide sequence ID" value="NZ_CP045798.1"/>
</dbReference>
<dbReference type="Gene3D" id="3.40.50.2300">
    <property type="match status" value="2"/>
</dbReference>
<sequence>MFRYHKKIAVILMLALLLGSMLGTVGCGQKSVQKVLKIGVVGPESGGGAQLGQGQRKAIQMAVDEINANKGAGEWKLEVFFEDDEGNPTKSASATNKLLQQSQANVIIGAIHSSATLADMVVTSRAGIPQITAGSTGASITEQNNKWIFRTAVNDEFQANALVKYAKEVLGIKKMATFTAADDYGQSGAKLLAAAAQKYGVELVATPTYNNGDKDFKPQLLTIKEKGAQGIFMWGLYTEAALIAKQAQQLDVKAQLFGASGMAALKLIELGGDAVQGLILTQTFLPDSNDEKVKEFVQKYKSKYNENPIPHAAQAYDTVYIIADAVKRANSNKPDALRDAIAKTAGLKLVTGEPKFNDKGDDIGKRLLITTIKGDKFELVKAVMTNE</sequence>
<dbReference type="InterPro" id="IPR000709">
    <property type="entry name" value="Leu_Ile_Val-bd"/>
</dbReference>
<keyword evidence="2" id="KW-0813">Transport</keyword>
<keyword evidence="4" id="KW-0029">Amino-acid transport</keyword>
<dbReference type="PANTHER" id="PTHR30483">
    <property type="entry name" value="LEUCINE-SPECIFIC-BINDING PROTEIN"/>
    <property type="match status" value="1"/>
</dbReference>
<evidence type="ECO:0000256" key="1">
    <source>
        <dbReference type="ARBA" id="ARBA00010062"/>
    </source>
</evidence>
<organism evidence="6 7">
    <name type="scientific">Thermanaerosceptrum fracticalcis</name>
    <dbReference type="NCBI Taxonomy" id="1712410"/>
    <lineage>
        <taxon>Bacteria</taxon>
        <taxon>Bacillati</taxon>
        <taxon>Bacillota</taxon>
        <taxon>Clostridia</taxon>
        <taxon>Eubacteriales</taxon>
        <taxon>Peptococcaceae</taxon>
        <taxon>Thermanaerosceptrum</taxon>
    </lineage>
</organism>
<feature type="domain" description="Leucine-binding protein" evidence="5">
    <location>
        <begin position="36"/>
        <end position="373"/>
    </location>
</feature>
<evidence type="ECO:0000256" key="3">
    <source>
        <dbReference type="ARBA" id="ARBA00022729"/>
    </source>
</evidence>
<dbReference type="SUPFAM" id="SSF53822">
    <property type="entry name" value="Periplasmic binding protein-like I"/>
    <property type="match status" value="1"/>
</dbReference>
<keyword evidence="3" id="KW-0732">Signal</keyword>
<evidence type="ECO:0000259" key="5">
    <source>
        <dbReference type="Pfam" id="PF13458"/>
    </source>
</evidence>
<dbReference type="Pfam" id="PF13458">
    <property type="entry name" value="Peripla_BP_6"/>
    <property type="match status" value="1"/>
</dbReference>
<dbReference type="EMBL" id="CP045798">
    <property type="protein sequence ID" value="QNB46064.1"/>
    <property type="molecule type" value="Genomic_DNA"/>
</dbReference>
<dbReference type="InterPro" id="IPR028081">
    <property type="entry name" value="Leu-bd"/>
</dbReference>
<dbReference type="InterPro" id="IPR051010">
    <property type="entry name" value="BCAA_transport"/>
</dbReference>
<evidence type="ECO:0000313" key="7">
    <source>
        <dbReference type="Proteomes" id="UP000515847"/>
    </source>
</evidence>
<reference evidence="6 7" key="1">
    <citation type="journal article" date="2019" name="Front. Microbiol.">
        <title>Thermoanaerosceptrum fracticalcis gen. nov. sp. nov., a Novel Fumarate-Fermenting Microorganism From a Deep Fractured Carbonate Aquifer of the US Great Basin.</title>
        <authorList>
            <person name="Hamilton-Brehm S.D."/>
            <person name="Stewart L.E."/>
            <person name="Zavarin M."/>
            <person name="Caldwell M."/>
            <person name="Lawson P.A."/>
            <person name="Onstott T.C."/>
            <person name="Grzymski J."/>
            <person name="Neveux I."/>
            <person name="Lollar B.S."/>
            <person name="Russell C.E."/>
            <person name="Moser D.P."/>
        </authorList>
    </citation>
    <scope>NUCLEOTIDE SEQUENCE [LARGE SCALE GENOMIC DNA]</scope>
    <source>
        <strain evidence="6 7">DRI-13</strain>
    </source>
</reference>
<dbReference type="InterPro" id="IPR028082">
    <property type="entry name" value="Peripla_BP_I"/>
</dbReference>
<accession>A0A7G6E1W0</accession>
<evidence type="ECO:0000256" key="4">
    <source>
        <dbReference type="ARBA" id="ARBA00022970"/>
    </source>
</evidence>
<keyword evidence="7" id="KW-1185">Reference proteome</keyword>
<dbReference type="OrthoDB" id="9783240at2"/>
<evidence type="ECO:0000313" key="6">
    <source>
        <dbReference type="EMBL" id="QNB46064.1"/>
    </source>
</evidence>
<comment type="similarity">
    <text evidence="1">Belongs to the leucine-binding protein family.</text>
</comment>
<dbReference type="KEGG" id="tfr:BR63_06870"/>
<dbReference type="PRINTS" id="PR00337">
    <property type="entry name" value="LEUILEVALBP"/>
</dbReference>